<proteinExistence type="predicted"/>
<name>A0AAN6ZT75_9PEZI</name>
<comment type="caution">
    <text evidence="1">The sequence shown here is derived from an EMBL/GenBank/DDBJ whole genome shotgun (WGS) entry which is preliminary data.</text>
</comment>
<sequence length="680" mass="78362">MTCQALTPSTGPCLPFPSCAQATDQLEKRTFFDLPRAVRDTIYSYALHSEAPHRFNTWNNHTDPYVPYKHIGLLCASQCVYEEASAVLYETVHLGSNALKALAYLKYIGPDRIRQIRNLAVSYQCVGSCQTTYDRTQGLDWGPVFGLLWDSWACVRHVEVDFDMNCVQWNTIYNAHGDETEVGEACELLWGEEDDSFWCGLRSFTMAKEINLGYSVPEYFIHHHARELCWRMEGGVSGDYRDGAWPNSEFHGSLINPQYPHQFDWLLHVHKRISQGIDVSGMTYDANDDSWRDTDDTITAATCTQAPGQANNTKLVVARSKKSLLDLPFEIRHAIYDYASEWLERAHWPEHPKRWNSGVDLLCTCKQIAREALPSVYRNFRLDGCSALDALTRLGPKVSLLRRLELHFTCFCPCDQDGMRRKISNRTIYAQELEHNMASSDTANFMYPKKEVIQRYMNMWSEAMARIQHQPRIKELEVTFASCCRYKPRRYGAGWTWEITAISKSRCLALETHFLDLLTSCRQLEKLSLIGDVPPSLATRMQQASVSLTTKWISLYMSAFITVTEAERAAWDSEAHVLTEWENTRPYPQTPYPTPDPITHFVLVNERSNKARWRQHVGLGDEEKEMRLVQGELSTRDWKNTRDLLDYNNHEGGGAVMRHRDGWDKEYIQEVPEVYFNFGS</sequence>
<reference evidence="1" key="2">
    <citation type="submission" date="2023-05" db="EMBL/GenBank/DDBJ databases">
        <authorList>
            <consortium name="Lawrence Berkeley National Laboratory"/>
            <person name="Steindorff A."/>
            <person name="Hensen N."/>
            <person name="Bonometti L."/>
            <person name="Westerberg I."/>
            <person name="Brannstrom I.O."/>
            <person name="Guillou S."/>
            <person name="Cros-Aarteil S."/>
            <person name="Calhoun S."/>
            <person name="Haridas S."/>
            <person name="Kuo A."/>
            <person name="Mondo S."/>
            <person name="Pangilinan J."/>
            <person name="Riley R."/>
            <person name="Labutti K."/>
            <person name="Andreopoulos B."/>
            <person name="Lipzen A."/>
            <person name="Chen C."/>
            <person name="Yanf M."/>
            <person name="Daum C."/>
            <person name="Ng V."/>
            <person name="Clum A."/>
            <person name="Ohm R."/>
            <person name="Martin F."/>
            <person name="Silar P."/>
            <person name="Natvig D."/>
            <person name="Lalanne C."/>
            <person name="Gautier V."/>
            <person name="Ament-Velasquez S.L."/>
            <person name="Kruys A."/>
            <person name="Hutchinson M.I."/>
            <person name="Powell A.J."/>
            <person name="Barry K."/>
            <person name="Miller A.N."/>
            <person name="Grigoriev I.V."/>
            <person name="Debuchy R."/>
            <person name="Gladieux P."/>
            <person name="Thoren M.H."/>
            <person name="Johannesson H."/>
        </authorList>
    </citation>
    <scope>NUCLEOTIDE SEQUENCE</scope>
    <source>
        <strain evidence="1">CBS 538.74</strain>
    </source>
</reference>
<evidence type="ECO:0000313" key="1">
    <source>
        <dbReference type="EMBL" id="KAK4151010.1"/>
    </source>
</evidence>
<dbReference type="EMBL" id="MU857038">
    <property type="protein sequence ID" value="KAK4151010.1"/>
    <property type="molecule type" value="Genomic_DNA"/>
</dbReference>
<protein>
    <submittedName>
        <fullName evidence="1">Uncharacterized protein</fullName>
    </submittedName>
</protein>
<dbReference type="PANTHER" id="PTHR42085">
    <property type="entry name" value="F-BOX DOMAIN-CONTAINING PROTEIN"/>
    <property type="match status" value="1"/>
</dbReference>
<dbReference type="PANTHER" id="PTHR42085:SF1">
    <property type="entry name" value="F-BOX DOMAIN-CONTAINING PROTEIN"/>
    <property type="match status" value="1"/>
</dbReference>
<dbReference type="Proteomes" id="UP001302745">
    <property type="component" value="Unassembled WGS sequence"/>
</dbReference>
<dbReference type="InterPro" id="IPR038883">
    <property type="entry name" value="AN11006-like"/>
</dbReference>
<dbReference type="AlphaFoldDB" id="A0AAN6ZT75"/>
<gene>
    <name evidence="1" type="ORF">C8A00DRAFT_36356</name>
</gene>
<accession>A0AAN6ZT75</accession>
<keyword evidence="2" id="KW-1185">Reference proteome</keyword>
<reference evidence="1" key="1">
    <citation type="journal article" date="2023" name="Mol. Phylogenet. Evol.">
        <title>Genome-scale phylogeny and comparative genomics of the fungal order Sordariales.</title>
        <authorList>
            <person name="Hensen N."/>
            <person name="Bonometti L."/>
            <person name="Westerberg I."/>
            <person name="Brannstrom I.O."/>
            <person name="Guillou S."/>
            <person name="Cros-Aarteil S."/>
            <person name="Calhoun S."/>
            <person name="Haridas S."/>
            <person name="Kuo A."/>
            <person name="Mondo S."/>
            <person name="Pangilinan J."/>
            <person name="Riley R."/>
            <person name="LaButti K."/>
            <person name="Andreopoulos B."/>
            <person name="Lipzen A."/>
            <person name="Chen C."/>
            <person name="Yan M."/>
            <person name="Daum C."/>
            <person name="Ng V."/>
            <person name="Clum A."/>
            <person name="Steindorff A."/>
            <person name="Ohm R.A."/>
            <person name="Martin F."/>
            <person name="Silar P."/>
            <person name="Natvig D.O."/>
            <person name="Lalanne C."/>
            <person name="Gautier V."/>
            <person name="Ament-Velasquez S.L."/>
            <person name="Kruys A."/>
            <person name="Hutchinson M.I."/>
            <person name="Powell A.J."/>
            <person name="Barry K."/>
            <person name="Miller A.N."/>
            <person name="Grigoriev I.V."/>
            <person name="Debuchy R."/>
            <person name="Gladieux P."/>
            <person name="Hiltunen Thoren M."/>
            <person name="Johannesson H."/>
        </authorList>
    </citation>
    <scope>NUCLEOTIDE SEQUENCE</scope>
    <source>
        <strain evidence="1">CBS 538.74</strain>
    </source>
</reference>
<evidence type="ECO:0000313" key="2">
    <source>
        <dbReference type="Proteomes" id="UP001302745"/>
    </source>
</evidence>
<organism evidence="1 2">
    <name type="scientific">Chaetomidium leptoderma</name>
    <dbReference type="NCBI Taxonomy" id="669021"/>
    <lineage>
        <taxon>Eukaryota</taxon>
        <taxon>Fungi</taxon>
        <taxon>Dikarya</taxon>
        <taxon>Ascomycota</taxon>
        <taxon>Pezizomycotina</taxon>
        <taxon>Sordariomycetes</taxon>
        <taxon>Sordariomycetidae</taxon>
        <taxon>Sordariales</taxon>
        <taxon>Chaetomiaceae</taxon>
        <taxon>Chaetomidium</taxon>
    </lineage>
</organism>